<reference evidence="2 3" key="1">
    <citation type="submission" date="2021-02" db="EMBL/GenBank/DDBJ databases">
        <title>Activity-based single-cell genomes from oceanic crustal fluid captures similar information to metagenomic and metatranscriptomic surveys with orders of magnitude less sampling.</title>
        <authorList>
            <person name="D'Angelo T.S."/>
            <person name="Orcutt B.N."/>
        </authorList>
    </citation>
    <scope>NUCLEOTIDE SEQUENCE [LARGE SCALE GENOMIC DNA]</scope>
    <source>
        <strain evidence="2">AH-315-G07</strain>
    </source>
</reference>
<evidence type="ECO:0000313" key="2">
    <source>
        <dbReference type="EMBL" id="MBN4066844.1"/>
    </source>
</evidence>
<comment type="caution">
    <text evidence="2">The sequence shown here is derived from an EMBL/GenBank/DDBJ whole genome shotgun (WGS) entry which is preliminary data.</text>
</comment>
<sequence length="318" mass="35173">MTYRHEEKVREYLVSIPENTCAPSSFLTRQADAINALLRSLAKVANTRLGVESFLKDKGFVAEAFPSAAMATKIFDRFRACVPGDLTANDKLTPESRDKLISFGKALRELAVEVSKKVHTVQLKMSYSFEGKKRKYFISVLENENKNSFLEQQNRAIGALITHAKKTPLTRSEAETFLANEGFVSTAFDSEVVGKKILARFRQFFPDPLTEEEIKKLEAFRNALRGIPGEETKSAVAAFAMGPRADSNNSDRSRPGSSLYGGLLRPPTGDGQRPASTFSQLGAEGDPPSLTGTLRPGPEKEEEQRDRVFDASFRPGKD</sequence>
<dbReference type="EMBL" id="JAFITR010000030">
    <property type="protein sequence ID" value="MBN4066844.1"/>
    <property type="molecule type" value="Genomic_DNA"/>
</dbReference>
<keyword evidence="3" id="KW-1185">Reference proteome</keyword>
<feature type="compositionally biased region" description="Basic and acidic residues" evidence="1">
    <location>
        <begin position="297"/>
        <end position="318"/>
    </location>
</feature>
<name>A0ABS3AQR4_9BACT</name>
<proteinExistence type="predicted"/>
<feature type="region of interest" description="Disordered" evidence="1">
    <location>
        <begin position="242"/>
        <end position="318"/>
    </location>
</feature>
<dbReference type="Proteomes" id="UP000722121">
    <property type="component" value="Unassembled WGS sequence"/>
</dbReference>
<organism evidence="2 3">
    <name type="scientific">Simkania negevensis</name>
    <dbReference type="NCBI Taxonomy" id="83561"/>
    <lineage>
        <taxon>Bacteria</taxon>
        <taxon>Pseudomonadati</taxon>
        <taxon>Chlamydiota</taxon>
        <taxon>Chlamydiia</taxon>
        <taxon>Parachlamydiales</taxon>
        <taxon>Simkaniaceae</taxon>
        <taxon>Simkania</taxon>
    </lineage>
</organism>
<evidence type="ECO:0000256" key="1">
    <source>
        <dbReference type="SAM" id="MobiDB-lite"/>
    </source>
</evidence>
<evidence type="ECO:0000313" key="3">
    <source>
        <dbReference type="Proteomes" id="UP000722121"/>
    </source>
</evidence>
<accession>A0ABS3AQR4</accession>
<protein>
    <submittedName>
        <fullName evidence="2">Uncharacterized protein</fullName>
    </submittedName>
</protein>
<gene>
    <name evidence="2" type="ORF">JYU14_02045</name>
</gene>